<protein>
    <submittedName>
        <fullName evidence="2">Transposase</fullName>
    </submittedName>
</protein>
<evidence type="ECO:0000313" key="3">
    <source>
        <dbReference type="Proteomes" id="UP001149719"/>
    </source>
</evidence>
<keyword evidence="3" id="KW-1185">Reference proteome</keyword>
<proteinExistence type="predicted"/>
<evidence type="ECO:0000259" key="1">
    <source>
        <dbReference type="Pfam" id="PF13751"/>
    </source>
</evidence>
<sequence>MICCKSGLVGREHFAIDGCKLPSDASKEWSGTHADLKKKSIITSNKRLNKLSLRGQAKVTCQWMMLCMIHNIEKLWRYGNKKEEVSLI</sequence>
<dbReference type="RefSeq" id="WP_269124820.1">
    <property type="nucleotide sequence ID" value="NZ_JAPUBN010000013.1"/>
</dbReference>
<dbReference type="Pfam" id="PF13751">
    <property type="entry name" value="DDE_Tnp_1_6"/>
    <property type="match status" value="1"/>
</dbReference>
<comment type="caution">
    <text evidence="2">The sequence shown here is derived from an EMBL/GenBank/DDBJ whole genome shotgun (WGS) entry which is preliminary data.</text>
</comment>
<feature type="domain" description="Transposase DDE" evidence="1">
    <location>
        <begin position="42"/>
        <end position="76"/>
    </location>
</feature>
<evidence type="ECO:0000313" key="2">
    <source>
        <dbReference type="EMBL" id="MCZ2721560.1"/>
    </source>
</evidence>
<dbReference type="Proteomes" id="UP001149719">
    <property type="component" value="Unassembled WGS sequence"/>
</dbReference>
<organism evidence="2 3">
    <name type="scientific">Marinomonas phaeophyticola</name>
    <dbReference type="NCBI Taxonomy" id="3004091"/>
    <lineage>
        <taxon>Bacteria</taxon>
        <taxon>Pseudomonadati</taxon>
        <taxon>Pseudomonadota</taxon>
        <taxon>Gammaproteobacteria</taxon>
        <taxon>Oceanospirillales</taxon>
        <taxon>Oceanospirillaceae</taxon>
        <taxon>Marinomonas</taxon>
    </lineage>
</organism>
<gene>
    <name evidence="2" type="ORF">O1D97_07815</name>
</gene>
<dbReference type="EMBL" id="JAPUBN010000013">
    <property type="protein sequence ID" value="MCZ2721560.1"/>
    <property type="molecule type" value="Genomic_DNA"/>
</dbReference>
<accession>A0ABT4JTM0</accession>
<dbReference type="InterPro" id="IPR025668">
    <property type="entry name" value="Tnp_DDE_dom"/>
</dbReference>
<name>A0ABT4JTM0_9GAMM</name>
<reference evidence="2" key="1">
    <citation type="submission" date="2022-12" db="EMBL/GenBank/DDBJ databases">
        <title>Marinomonas 15G1-11 sp. nov, isolated from marine algae.</title>
        <authorList>
            <person name="Butt M."/>
            <person name="Choi D.G."/>
            <person name="Kim J.M."/>
            <person name="Lee J.K."/>
            <person name="Baek J.H."/>
            <person name="Jeon C.O."/>
        </authorList>
    </citation>
    <scope>NUCLEOTIDE SEQUENCE</scope>
    <source>
        <strain evidence="2">15G1-11</strain>
    </source>
</reference>